<sequence>MANTGHRGLLEIEIDNHRKKRQKIHKDNSIIDSLKKDKSALDEEENSFFLKFMFRSKTRIKLESTIAIKEKKITDEQLETTPENKIQELDERIRILELAVIQRSEYVQWMDAPEKLDETIQEKYLQNFRKTSQQIHDEVPFVNITMFGGVGVGKSSFLKTVVTALINNPQEIYSDYKIAPSSTGKSQTKAFQLEKIRIDGKKVLPIRFYDCPGIDEDEDRTMTLDVLEAVMKGHINDDSTFNPEEIRKQCGRSYREHPKFKNEMHCIVFVIKATTNLNDHEDVALKKIKNLQQRINGPRDVKQVAIVTHIDQIGVPDVDIESVFKYPNVKEYCKDVSRILEIEIQAVHPIANYHEELIPTAAKNALALKALWDIFKRGERHIHKKLEHCVDDGSRKSSFFCILIAICFQFIIALILIYKWS</sequence>
<feature type="transmembrane region" description="Helical" evidence="1">
    <location>
        <begin position="397"/>
        <end position="418"/>
    </location>
</feature>
<dbReference type="OrthoDB" id="25620at2759"/>
<accession>A0A8B8C2P7</accession>
<dbReference type="Proteomes" id="UP000694844">
    <property type="component" value="Chromosome 9"/>
</dbReference>
<keyword evidence="2" id="KW-1185">Reference proteome</keyword>
<dbReference type="KEGG" id="cvn:111115004"/>
<name>A0A8B8C2P7_CRAVI</name>
<keyword evidence="1" id="KW-0812">Transmembrane</keyword>
<evidence type="ECO:0000256" key="1">
    <source>
        <dbReference type="SAM" id="Phobius"/>
    </source>
</evidence>
<evidence type="ECO:0000313" key="4">
    <source>
        <dbReference type="RefSeq" id="XP_022309277.1"/>
    </source>
</evidence>
<evidence type="ECO:0000313" key="3">
    <source>
        <dbReference type="RefSeq" id="XP_022309276.1"/>
    </source>
</evidence>
<protein>
    <submittedName>
        <fullName evidence="3 4">Interferon-induced protein 44-like</fullName>
    </submittedName>
</protein>
<dbReference type="InterPro" id="IPR027417">
    <property type="entry name" value="P-loop_NTPase"/>
</dbReference>
<reference evidence="3 4" key="1">
    <citation type="submission" date="2025-04" db="UniProtKB">
        <authorList>
            <consortium name="RefSeq"/>
        </authorList>
    </citation>
    <scope>IDENTIFICATION</scope>
    <source>
        <tissue evidence="3 4">Whole sample</tissue>
    </source>
</reference>
<dbReference type="Gene3D" id="3.40.50.300">
    <property type="entry name" value="P-loop containing nucleotide triphosphate hydrolases"/>
    <property type="match status" value="1"/>
</dbReference>
<dbReference type="SUPFAM" id="SSF52540">
    <property type="entry name" value="P-loop containing nucleoside triphosphate hydrolases"/>
    <property type="match status" value="1"/>
</dbReference>
<organism evidence="2 3">
    <name type="scientific">Crassostrea virginica</name>
    <name type="common">Eastern oyster</name>
    <dbReference type="NCBI Taxonomy" id="6565"/>
    <lineage>
        <taxon>Eukaryota</taxon>
        <taxon>Metazoa</taxon>
        <taxon>Spiralia</taxon>
        <taxon>Lophotrochozoa</taxon>
        <taxon>Mollusca</taxon>
        <taxon>Bivalvia</taxon>
        <taxon>Autobranchia</taxon>
        <taxon>Pteriomorphia</taxon>
        <taxon>Ostreida</taxon>
        <taxon>Ostreoidea</taxon>
        <taxon>Ostreidae</taxon>
        <taxon>Crassostrea</taxon>
    </lineage>
</organism>
<keyword evidence="1" id="KW-1133">Transmembrane helix</keyword>
<evidence type="ECO:0000313" key="2">
    <source>
        <dbReference type="Proteomes" id="UP000694844"/>
    </source>
</evidence>
<keyword evidence="1" id="KW-0472">Membrane</keyword>
<proteinExistence type="predicted"/>
<dbReference type="AlphaFoldDB" id="A0A8B8C2P7"/>
<dbReference type="PANTHER" id="PTHR14241">
    <property type="entry name" value="INTERFERON-INDUCED PROTEIN 44"/>
    <property type="match status" value="1"/>
</dbReference>
<dbReference type="RefSeq" id="XP_022309277.1">
    <property type="nucleotide sequence ID" value="XM_022453569.1"/>
</dbReference>
<dbReference type="CDD" id="cd00882">
    <property type="entry name" value="Ras_like_GTPase"/>
    <property type="match status" value="1"/>
</dbReference>
<dbReference type="GeneID" id="111115004"/>
<dbReference type="PANTHER" id="PTHR14241:SF32">
    <property type="entry name" value="VWFA DOMAIN-CONTAINING PROTEIN-RELATED"/>
    <property type="match status" value="1"/>
</dbReference>
<gene>
    <name evidence="3 4" type="primary">LOC111115004</name>
</gene>
<dbReference type="RefSeq" id="XP_022309276.1">
    <property type="nucleotide sequence ID" value="XM_022453568.1"/>
</dbReference>